<feature type="compositionally biased region" description="Low complexity" evidence="4">
    <location>
        <begin position="285"/>
        <end position="301"/>
    </location>
</feature>
<evidence type="ECO:0000256" key="1">
    <source>
        <dbReference type="ARBA" id="ARBA00004123"/>
    </source>
</evidence>
<accession>A0A9Q0F868</accession>
<feature type="compositionally biased region" description="Polar residues" evidence="4">
    <location>
        <begin position="799"/>
        <end position="813"/>
    </location>
</feature>
<evidence type="ECO:0000256" key="2">
    <source>
        <dbReference type="ARBA" id="ARBA00007267"/>
    </source>
</evidence>
<feature type="region of interest" description="Disordered" evidence="4">
    <location>
        <begin position="276"/>
        <end position="305"/>
    </location>
</feature>
<dbReference type="SMART" id="SM01114">
    <property type="entry name" value="CXC"/>
    <property type="match status" value="2"/>
</dbReference>
<feature type="region of interest" description="Disordered" evidence="4">
    <location>
        <begin position="51"/>
        <end position="97"/>
    </location>
</feature>
<evidence type="ECO:0000256" key="4">
    <source>
        <dbReference type="SAM" id="MobiDB-lite"/>
    </source>
</evidence>
<dbReference type="PANTHER" id="PTHR46159:SF6">
    <property type="entry name" value="OS12G0605300 PROTEIN"/>
    <property type="match status" value="1"/>
</dbReference>
<dbReference type="InterPro" id="IPR005172">
    <property type="entry name" value="CRC"/>
</dbReference>
<feature type="region of interest" description="Disordered" evidence="4">
    <location>
        <begin position="799"/>
        <end position="894"/>
    </location>
</feature>
<sequence length="894" mass="98990">MNSPEVIITTTTATASSNSSPIPLHLDFLDNRFIQWQVSMQSDIGICGNTDRNNKSADAVDDSRNSVAYSSSRSMNDTHKENDDANSTRDQTGTSSDCIDKCLPNPVAVDCKNSEVLVHQDVIFLDDAHQLTVDSYGDKNNCLSTKVDVSQTMSGQAEEDSLRQTASESEPLKNKELDDSKRPSDECPSFEPDLPVDDASRKQQPETSRVQYDMTWNPDLYREVHFYFQSHAKTFQIVQAHQDYCEDAEAQLCGIGQKQASQLQRGMSRRCLQFEDAQSQGTLPSSHSPSSTNNTASSRSPAHTRELESLDSLHGGLTFSSRMNQPRAATFPLQNIGKPLPVSKPSGIGLHLNSIANTLPMGQSATVSIKTTPSMSSRLGENRNSCPNLPNFIETMSIAPEDRIPERRGSLATSSAISESFISEESLNMLQQLDHQTTPQNKRKFDSELADNFEEFNQSRLKKQRKKSSNADADSCKRCNCKRSKCLKLYCDCFAAGIYCAETCACHGCFNRPEYEDTVLETRQQIESRNPLAFAPKIVQPAPEFPLVHEEDGSRSTPFSARHKTGCNCKKSMCLKKYCECYQANVGCSSGCRCEGCKNVYGKKEEYGMIEETQSYVEWSEQTSDNKLEMVPTNKDYMHAELYDLHNLTPVTPSLQYSSRVKGGLKSRLSAGRYVLSAESDLSMLPSHARSPRNLHHDNLLPESSKETYGAFSRVSDYSIAEMMDQFSPRFNTLDDISGLTPVPNLSSSTIMVASSASTKTIDWENVSRLQSSPGSVRLSGFTGPVHWHSSSITAVTSLAENKSQEQDSQSGLHDTPEDDTPEILKEAVTPIAPVKVSSPNKKRVSPPRSLMHQLVPKSTGNLKSTRRFVLKSLSPTRPGTPNTDSKECTNNKQ</sequence>
<evidence type="ECO:0000313" key="6">
    <source>
        <dbReference type="EMBL" id="KAJ4826586.1"/>
    </source>
</evidence>
<gene>
    <name evidence="6" type="ORF">Tsubulata_008535</name>
</gene>
<dbReference type="PROSITE" id="PS51634">
    <property type="entry name" value="CRC"/>
    <property type="match status" value="1"/>
</dbReference>
<dbReference type="InterPro" id="IPR033467">
    <property type="entry name" value="Tesmin/TSO1-like_CXC"/>
</dbReference>
<name>A0A9Q0F868_9ROSI</name>
<feature type="compositionally biased region" description="Low complexity" evidence="4">
    <location>
        <begin position="65"/>
        <end position="74"/>
    </location>
</feature>
<dbReference type="PANTHER" id="PTHR46159">
    <property type="entry name" value="PROTEIN TESMIN/TSO1-LIKE CXC 2"/>
    <property type="match status" value="1"/>
</dbReference>
<dbReference type="EMBL" id="JAKUCV010006623">
    <property type="protein sequence ID" value="KAJ4826586.1"/>
    <property type="molecule type" value="Genomic_DNA"/>
</dbReference>
<organism evidence="6 7">
    <name type="scientific">Turnera subulata</name>
    <dbReference type="NCBI Taxonomy" id="218843"/>
    <lineage>
        <taxon>Eukaryota</taxon>
        <taxon>Viridiplantae</taxon>
        <taxon>Streptophyta</taxon>
        <taxon>Embryophyta</taxon>
        <taxon>Tracheophyta</taxon>
        <taxon>Spermatophyta</taxon>
        <taxon>Magnoliopsida</taxon>
        <taxon>eudicotyledons</taxon>
        <taxon>Gunneridae</taxon>
        <taxon>Pentapetalae</taxon>
        <taxon>rosids</taxon>
        <taxon>fabids</taxon>
        <taxon>Malpighiales</taxon>
        <taxon>Passifloraceae</taxon>
        <taxon>Turnera</taxon>
    </lineage>
</organism>
<proteinExistence type="inferred from homology"/>
<reference evidence="6" key="2">
    <citation type="journal article" date="2023" name="Plants (Basel)">
        <title>Annotation of the Turnera subulata (Passifloraceae) Draft Genome Reveals the S-Locus Evolved after the Divergence of Turneroideae from Passifloroideae in a Stepwise Manner.</title>
        <authorList>
            <person name="Henning P.M."/>
            <person name="Roalson E.H."/>
            <person name="Mir W."/>
            <person name="McCubbin A.G."/>
            <person name="Shore J.S."/>
        </authorList>
    </citation>
    <scope>NUCLEOTIDE SEQUENCE</scope>
    <source>
        <strain evidence="6">F60SS</strain>
    </source>
</reference>
<comment type="similarity">
    <text evidence="2">Belongs to the lin-54 family.</text>
</comment>
<evidence type="ECO:0000256" key="3">
    <source>
        <dbReference type="ARBA" id="ARBA00023242"/>
    </source>
</evidence>
<feature type="compositionally biased region" description="Basic and acidic residues" evidence="4">
    <location>
        <begin position="76"/>
        <end position="87"/>
    </location>
</feature>
<comment type="subcellular location">
    <subcellularLocation>
        <location evidence="1">Nucleus</location>
    </subcellularLocation>
</comment>
<evidence type="ECO:0000313" key="7">
    <source>
        <dbReference type="Proteomes" id="UP001141552"/>
    </source>
</evidence>
<feature type="compositionally biased region" description="Basic and acidic residues" evidence="4">
    <location>
        <begin position="170"/>
        <end position="185"/>
    </location>
</feature>
<dbReference type="GO" id="GO:0005634">
    <property type="term" value="C:nucleus"/>
    <property type="evidence" value="ECO:0007669"/>
    <property type="project" value="UniProtKB-SubCell"/>
</dbReference>
<dbReference type="Proteomes" id="UP001141552">
    <property type="component" value="Unassembled WGS sequence"/>
</dbReference>
<dbReference type="InterPro" id="IPR044522">
    <property type="entry name" value="TSO1-like"/>
</dbReference>
<reference evidence="6" key="1">
    <citation type="submission" date="2022-02" db="EMBL/GenBank/DDBJ databases">
        <authorList>
            <person name="Henning P.M."/>
            <person name="McCubbin A.G."/>
            <person name="Shore J.S."/>
        </authorList>
    </citation>
    <scope>NUCLEOTIDE SEQUENCE</scope>
    <source>
        <strain evidence="6">F60SS</strain>
        <tissue evidence="6">Leaves</tissue>
    </source>
</reference>
<feature type="compositionally biased region" description="Polar residues" evidence="4">
    <location>
        <begin position="88"/>
        <end position="97"/>
    </location>
</feature>
<feature type="compositionally biased region" description="Polar residues" evidence="4">
    <location>
        <begin position="874"/>
        <end position="884"/>
    </location>
</feature>
<feature type="region of interest" description="Disordered" evidence="4">
    <location>
        <begin position="152"/>
        <end position="210"/>
    </location>
</feature>
<protein>
    <recommendedName>
        <fullName evidence="5">CRC domain-containing protein</fullName>
    </recommendedName>
</protein>
<dbReference type="OrthoDB" id="6283463at2759"/>
<dbReference type="GO" id="GO:0003700">
    <property type="term" value="F:DNA-binding transcription factor activity"/>
    <property type="evidence" value="ECO:0007669"/>
    <property type="project" value="InterPro"/>
</dbReference>
<keyword evidence="7" id="KW-1185">Reference proteome</keyword>
<dbReference type="AlphaFoldDB" id="A0A9Q0F868"/>
<feature type="domain" description="CRC" evidence="5">
    <location>
        <begin position="475"/>
        <end position="602"/>
    </location>
</feature>
<comment type="caution">
    <text evidence="6">The sequence shown here is derived from an EMBL/GenBank/DDBJ whole genome shotgun (WGS) entry which is preliminary data.</text>
</comment>
<feature type="compositionally biased region" description="Basic and acidic residues" evidence="4">
    <location>
        <begin position="885"/>
        <end position="894"/>
    </location>
</feature>
<dbReference type="Pfam" id="PF03638">
    <property type="entry name" value="TCR"/>
    <property type="match status" value="2"/>
</dbReference>
<evidence type="ECO:0000259" key="5">
    <source>
        <dbReference type="PROSITE" id="PS51634"/>
    </source>
</evidence>
<keyword evidence="3" id="KW-0539">Nucleus</keyword>